<dbReference type="Pfam" id="PF04268">
    <property type="entry name" value="SoxG"/>
    <property type="match status" value="1"/>
</dbReference>
<organism evidence="1 2">
    <name type="scientific">Acinetobacter qingfengensis</name>
    <dbReference type="NCBI Taxonomy" id="1262585"/>
    <lineage>
        <taxon>Bacteria</taxon>
        <taxon>Pseudomonadati</taxon>
        <taxon>Pseudomonadota</taxon>
        <taxon>Gammaproteobacteria</taxon>
        <taxon>Moraxellales</taxon>
        <taxon>Moraxellaceae</taxon>
        <taxon>Acinetobacter</taxon>
    </lineage>
</organism>
<dbReference type="OrthoDB" id="9179874at2"/>
<gene>
    <name evidence="1" type="ORF">BJI46_08335</name>
</gene>
<dbReference type="InterPro" id="IPR027266">
    <property type="entry name" value="TrmE/GcvT-like"/>
</dbReference>
<dbReference type="Gene3D" id="3.30.1360.120">
    <property type="entry name" value="Probable tRNA modification gtpase trme, domain 1"/>
    <property type="match status" value="1"/>
</dbReference>
<dbReference type="EMBL" id="MKKK01000004">
    <property type="protein sequence ID" value="OEY97752.1"/>
    <property type="molecule type" value="Genomic_DNA"/>
</dbReference>
<dbReference type="Proteomes" id="UP000185895">
    <property type="component" value="Unassembled WGS sequence"/>
</dbReference>
<accession>A0A1E7RES5</accession>
<evidence type="ECO:0000313" key="2">
    <source>
        <dbReference type="Proteomes" id="UP000185895"/>
    </source>
</evidence>
<keyword evidence="2" id="KW-1185">Reference proteome</keyword>
<dbReference type="STRING" id="1262585.BJI46_08335"/>
<comment type="caution">
    <text evidence="1">The sequence shown here is derived from an EMBL/GenBank/DDBJ whole genome shotgun (WGS) entry which is preliminary data.</text>
</comment>
<dbReference type="RefSeq" id="WP_070068817.1">
    <property type="nucleotide sequence ID" value="NZ_MKKK01000004.1"/>
</dbReference>
<name>A0A1E7RES5_9GAMM</name>
<dbReference type="SUPFAM" id="SSF103025">
    <property type="entry name" value="Folate-binding domain"/>
    <property type="match status" value="1"/>
</dbReference>
<reference evidence="1 2" key="1">
    <citation type="submission" date="2016-09" db="EMBL/GenBank/DDBJ databases">
        <authorList>
            <person name="Capua I."/>
            <person name="De Benedictis P."/>
            <person name="Joannis T."/>
            <person name="Lombin L.H."/>
            <person name="Cattoli G."/>
        </authorList>
    </citation>
    <scope>NUCLEOTIDE SEQUENCE [LARGE SCALE GENOMIC DNA]</scope>
    <source>
        <strain evidence="1 2">ANC 4671</strain>
    </source>
</reference>
<protein>
    <submittedName>
        <fullName evidence="1">Sarcosine oxidase</fullName>
    </submittedName>
</protein>
<proteinExistence type="predicted"/>
<dbReference type="InterPro" id="IPR007375">
    <property type="entry name" value="SoxG"/>
</dbReference>
<dbReference type="AlphaFoldDB" id="A0A1E7RES5"/>
<sequence length="223" mass="24666">MQTEKILQPAERSPIANIKALNYKDFGRGKSFLDQTTASDKIIQQCALVDLTNLARVGFRGTDSAAYLQNLGYQLPETANTAVQQSNGEWLARLSATEYLILGTLNDFGVHVTDIEQNWQMTEQGNYLLPRQDSHAWLQISGQYIVDVMAKLCGVDLSPAAFISGQVAQTSVARINCIVINASTDIPKFYMLCDRASALYLWHVILDAMTEFEGQVVGVNTLI</sequence>
<evidence type="ECO:0000313" key="1">
    <source>
        <dbReference type="EMBL" id="OEY97752.1"/>
    </source>
</evidence>